<dbReference type="InterPro" id="IPR035127">
    <property type="entry name" value="SL4P"/>
</dbReference>
<evidence type="ECO:0000256" key="1">
    <source>
        <dbReference type="SAM" id="MobiDB-lite"/>
    </source>
</evidence>
<protein>
    <submittedName>
        <fullName evidence="2">Uncharacterized protein</fullName>
    </submittedName>
</protein>
<reference evidence="2" key="1">
    <citation type="submission" date="2008-08" db="EMBL/GenBank/DDBJ databases">
        <authorList>
            <person name="Zhan X.M."/>
        </authorList>
    </citation>
    <scope>NUCLEOTIDE SEQUENCE</scope>
</reference>
<feature type="compositionally biased region" description="Polar residues" evidence="1">
    <location>
        <begin position="8"/>
        <end position="20"/>
    </location>
</feature>
<proteinExistence type="evidence at transcript level"/>
<dbReference type="AlphaFoldDB" id="C7TNX7"/>
<accession>C7TNX7</accession>
<dbReference type="Pfam" id="PF17618">
    <property type="entry name" value="SL4P"/>
    <property type="match status" value="1"/>
</dbReference>
<feature type="region of interest" description="Disordered" evidence="1">
    <location>
        <begin position="1"/>
        <end position="20"/>
    </location>
</feature>
<organism evidence="2">
    <name type="scientific">Angiostrongylus cantonensis</name>
    <name type="common">Rat lungworm</name>
    <dbReference type="NCBI Taxonomy" id="6313"/>
    <lineage>
        <taxon>Eukaryota</taxon>
        <taxon>Metazoa</taxon>
        <taxon>Ecdysozoa</taxon>
        <taxon>Nematoda</taxon>
        <taxon>Chromadorea</taxon>
        <taxon>Rhabditida</taxon>
        <taxon>Rhabditina</taxon>
        <taxon>Rhabditomorpha</taxon>
        <taxon>Strongyloidea</taxon>
        <taxon>Metastrongylidae</taxon>
        <taxon>Angiostrongylus</taxon>
    </lineage>
</organism>
<dbReference type="EMBL" id="FM207859">
    <property type="protein sequence ID" value="CAR63720.1"/>
    <property type="molecule type" value="mRNA"/>
</dbReference>
<name>C7TNX7_ANGCA</name>
<reference evidence="2" key="2">
    <citation type="journal article" date="2009" name="BMC Mol. Biol.">
        <title>Preliminary molecular characterization of the human pathogen Angiostrongylus cantonensis.</title>
        <authorList>
            <person name="He H."/>
            <person name="Cheng M."/>
            <person name="Yang X."/>
            <person name="Meng J."/>
            <person name="He A."/>
            <person name="Zheng X."/>
            <person name="Li Z."/>
            <person name="Guo P."/>
            <person name="Pan Z."/>
            <person name="Zhan X."/>
        </authorList>
    </citation>
    <scope>NUCLEOTIDE SEQUENCE</scope>
</reference>
<sequence length="225" mass="25654">MPSIPCVLSTSPAMSESTESSGDLNTILFAVFREHAPELCIKYKNKDELYQSLLKELQKHNIRPSEFYCTMPHLNSSEHIEIKDAERLLHVVNMTPKVYLTVRPNDDCSNSSTVSPGPTNERAMSGGMCGFRSHHRWSPRWKAQSCFTGFCDRYSEDIVRFCGHLHNPAYLHTHSPFCELCCIHPAVFEHPNFSLDPRCELYPCVPLRCCHGGRRGVARRCFCNC</sequence>
<evidence type="ECO:0000313" key="2">
    <source>
        <dbReference type="EMBL" id="CAR63720.1"/>
    </source>
</evidence>